<evidence type="ECO:0000313" key="2">
    <source>
        <dbReference type="EMBL" id="KAF7682657.1"/>
    </source>
</evidence>
<sequence length="373" mass="43426">MMLLFIFFELYTASTINSAELKTKILYESFLDINSFLFIIQVNGFSENEVIDLTNKIVLSGRKYISNLPKKEILVTLKKAAYVNPKVSVPMSPSLKSLLERRNKYFEKDTSQIAKRLYLAHLDKLKKDTEELFSFKQNDNTSLLTILEVTDILQKDKKYFDIILSLRKSIIDDENLTKAINREKIAFYQEFGEELRVITPAVTKLKMQLSLGGAIFAPDVLVALTRRLLLTRKSEFVHQIASALLKPIELLELRIRHRSNIEKKEEILSFLNACLEKLPHPLQSEIDEAFKMRSKVMTIFFKGETEQNINDKMGLLDDYQEKYIKEMIDGIKELNNRLFNRFLIINKDVIKLYGDYLEAGYDKLEKQLIKSLQ</sequence>
<reference evidence="2 3" key="1">
    <citation type="submission" date="2019-01" db="EMBL/GenBank/DDBJ databases">
        <title>Genomes sequencing and comparative genomics of infectious freshwater microsporidia, Cucumispora dikerogammari and Thelohania contejeani.</title>
        <authorList>
            <person name="Cormier A."/>
            <person name="Giraud I."/>
            <person name="Wattier R."/>
            <person name="Teixeira M."/>
            <person name="Grandjean F."/>
            <person name="Rigaud T."/>
            <person name="Cordaux R."/>
        </authorList>
    </citation>
    <scope>NUCLEOTIDE SEQUENCE [LARGE SCALE GENOMIC DNA]</scope>
    <source>
        <strain evidence="2">T1</strain>
        <tissue evidence="2">Spores</tissue>
    </source>
</reference>
<comment type="caution">
    <text evidence="2">The sequence shown here is derived from an EMBL/GenBank/DDBJ whole genome shotgun (WGS) entry which is preliminary data.</text>
</comment>
<proteinExistence type="predicted"/>
<gene>
    <name evidence="2" type="ORF">TCON_2123</name>
</gene>
<evidence type="ECO:0000256" key="1">
    <source>
        <dbReference type="SAM" id="SignalP"/>
    </source>
</evidence>
<organism evidence="2 3">
    <name type="scientific">Astathelohania contejeani</name>
    <dbReference type="NCBI Taxonomy" id="164912"/>
    <lineage>
        <taxon>Eukaryota</taxon>
        <taxon>Fungi</taxon>
        <taxon>Fungi incertae sedis</taxon>
        <taxon>Microsporidia</taxon>
        <taxon>Astathelohaniidae</taxon>
        <taxon>Astathelohania</taxon>
    </lineage>
</organism>
<evidence type="ECO:0000313" key="3">
    <source>
        <dbReference type="Proteomes" id="UP001516464"/>
    </source>
</evidence>
<protein>
    <submittedName>
        <fullName evidence="2">Uncharacterized protein</fullName>
    </submittedName>
</protein>
<keyword evidence="3" id="KW-1185">Reference proteome</keyword>
<accession>A0ABQ7HWW6</accession>
<dbReference type="Proteomes" id="UP001516464">
    <property type="component" value="Unassembled WGS sequence"/>
</dbReference>
<feature type="chain" id="PRO_5045670257" evidence="1">
    <location>
        <begin position="19"/>
        <end position="373"/>
    </location>
</feature>
<keyword evidence="1" id="KW-0732">Signal</keyword>
<dbReference type="EMBL" id="SBIQ01000205">
    <property type="protein sequence ID" value="KAF7682657.1"/>
    <property type="molecule type" value="Genomic_DNA"/>
</dbReference>
<feature type="signal peptide" evidence="1">
    <location>
        <begin position="1"/>
        <end position="18"/>
    </location>
</feature>
<name>A0ABQ7HWW6_9MICR</name>